<name>A0A918JT43_9FLAO</name>
<evidence type="ECO:0000259" key="5">
    <source>
        <dbReference type="SMART" id="SM00893"/>
    </source>
</evidence>
<evidence type="ECO:0000313" key="6">
    <source>
        <dbReference type="EMBL" id="GGX05746.1"/>
    </source>
</evidence>
<comment type="caution">
    <text evidence="6">The sequence shown here is derived from an EMBL/GenBank/DDBJ whole genome shotgun (WGS) entry which is preliminary data.</text>
</comment>
<dbReference type="CDD" id="cd01714">
    <property type="entry name" value="ETF_beta"/>
    <property type="match status" value="1"/>
</dbReference>
<dbReference type="InterPro" id="IPR014730">
    <property type="entry name" value="ETF_a/b_N"/>
</dbReference>
<proteinExistence type="inferred from homology"/>
<dbReference type="SMART" id="SM00893">
    <property type="entry name" value="ETF"/>
    <property type="match status" value="1"/>
</dbReference>
<accession>A0A918JT43</accession>
<dbReference type="Proteomes" id="UP000601108">
    <property type="component" value="Unassembled WGS sequence"/>
</dbReference>
<evidence type="ECO:0000313" key="7">
    <source>
        <dbReference type="Proteomes" id="UP000601108"/>
    </source>
</evidence>
<dbReference type="RefSeq" id="WP_027410917.1">
    <property type="nucleotide sequence ID" value="NZ_BMWS01000002.1"/>
</dbReference>
<organism evidence="6 7">
    <name type="scientific">Aquimarina muelleri</name>
    <dbReference type="NCBI Taxonomy" id="279356"/>
    <lineage>
        <taxon>Bacteria</taxon>
        <taxon>Pseudomonadati</taxon>
        <taxon>Bacteroidota</taxon>
        <taxon>Flavobacteriia</taxon>
        <taxon>Flavobacteriales</taxon>
        <taxon>Flavobacteriaceae</taxon>
        <taxon>Aquimarina</taxon>
    </lineage>
</organism>
<evidence type="ECO:0000256" key="4">
    <source>
        <dbReference type="ARBA" id="ARBA00022982"/>
    </source>
</evidence>
<dbReference type="InterPro" id="IPR012255">
    <property type="entry name" value="ETF_b"/>
</dbReference>
<dbReference type="InterPro" id="IPR014729">
    <property type="entry name" value="Rossmann-like_a/b/a_fold"/>
</dbReference>
<dbReference type="PANTHER" id="PTHR21294:SF8">
    <property type="entry name" value="ELECTRON TRANSFER FLAVOPROTEIN SUBUNIT BETA"/>
    <property type="match status" value="1"/>
</dbReference>
<evidence type="ECO:0000256" key="3">
    <source>
        <dbReference type="ARBA" id="ARBA00022448"/>
    </source>
</evidence>
<dbReference type="PANTHER" id="PTHR21294">
    <property type="entry name" value="ELECTRON TRANSFER FLAVOPROTEIN BETA-SUBUNIT"/>
    <property type="match status" value="1"/>
</dbReference>
<sequence length="248" mass="26669">MKILVCISHVPDTTSKINFTDGDTKFDTNGVQFVINPNDEFGLTRAMWFKEKQGASVDVVNVGSSETEPTLRKALAIGADNAIRINAEATDGFYVAKQLAKVVQDGGYDLVIAGRESIDYNGGMVPGMVAALIEANFVNTCIGIEIEGDTATVVREIDGGKETSIAKLPLVIGGQKGLVEESDLRIPNMRGIMMARKKPLTVIEPIEASQGTKVVNFKKPTPKGEVTLIDPENVGQLVELLHNEAKVI</sequence>
<dbReference type="GO" id="GO:0005829">
    <property type="term" value="C:cytosol"/>
    <property type="evidence" value="ECO:0007669"/>
    <property type="project" value="TreeGrafter"/>
</dbReference>
<gene>
    <name evidence="6" type="primary">etfB</name>
    <name evidence="6" type="ORF">GCM10007384_04310</name>
</gene>
<keyword evidence="4" id="KW-0249">Electron transport</keyword>
<reference evidence="6 7" key="1">
    <citation type="journal article" date="2014" name="Int. J. Syst. Evol. Microbiol.">
        <title>Complete genome sequence of Corynebacterium casei LMG S-19264T (=DSM 44701T), isolated from a smear-ripened cheese.</title>
        <authorList>
            <consortium name="US DOE Joint Genome Institute (JGI-PGF)"/>
            <person name="Walter F."/>
            <person name="Albersmeier A."/>
            <person name="Kalinowski J."/>
            <person name="Ruckert C."/>
        </authorList>
    </citation>
    <scope>NUCLEOTIDE SEQUENCE [LARGE SCALE GENOMIC DNA]</scope>
    <source>
        <strain evidence="6 7">KCTC 12285</strain>
    </source>
</reference>
<dbReference type="SUPFAM" id="SSF52402">
    <property type="entry name" value="Adenine nucleotide alpha hydrolases-like"/>
    <property type="match status" value="1"/>
</dbReference>
<protein>
    <recommendedName>
        <fullName evidence="2">Electron transfer flavoprotein subunit beta</fullName>
    </recommendedName>
</protein>
<dbReference type="Gene3D" id="3.40.50.620">
    <property type="entry name" value="HUPs"/>
    <property type="match status" value="1"/>
</dbReference>
<feature type="domain" description="Electron transfer flavoprotein alpha/beta-subunit N-terminal" evidence="5">
    <location>
        <begin position="23"/>
        <end position="212"/>
    </location>
</feature>
<evidence type="ECO:0000256" key="1">
    <source>
        <dbReference type="ARBA" id="ARBA00007557"/>
    </source>
</evidence>
<comment type="similarity">
    <text evidence="1">Belongs to the ETF beta-subunit/FixA family.</text>
</comment>
<keyword evidence="7" id="KW-1185">Reference proteome</keyword>
<dbReference type="GO" id="GO:0009055">
    <property type="term" value="F:electron transfer activity"/>
    <property type="evidence" value="ECO:0007669"/>
    <property type="project" value="InterPro"/>
</dbReference>
<dbReference type="Pfam" id="PF01012">
    <property type="entry name" value="ETF"/>
    <property type="match status" value="1"/>
</dbReference>
<dbReference type="EMBL" id="BMWS01000002">
    <property type="protein sequence ID" value="GGX05746.1"/>
    <property type="molecule type" value="Genomic_DNA"/>
</dbReference>
<dbReference type="InterPro" id="IPR033948">
    <property type="entry name" value="ETF_beta_N"/>
</dbReference>
<dbReference type="AlphaFoldDB" id="A0A918JT43"/>
<dbReference type="PIRSF" id="PIRSF000090">
    <property type="entry name" value="Beta-ETF"/>
    <property type="match status" value="1"/>
</dbReference>
<evidence type="ECO:0000256" key="2">
    <source>
        <dbReference type="ARBA" id="ARBA00016797"/>
    </source>
</evidence>
<keyword evidence="3" id="KW-0813">Transport</keyword>